<keyword evidence="3" id="KW-1185">Reference proteome</keyword>
<feature type="region of interest" description="Disordered" evidence="1">
    <location>
        <begin position="1"/>
        <end position="34"/>
    </location>
</feature>
<dbReference type="EMBL" id="JAEPQZ010000015">
    <property type="protein sequence ID" value="KAG2173155.1"/>
    <property type="molecule type" value="Genomic_DNA"/>
</dbReference>
<feature type="compositionally biased region" description="Polar residues" evidence="1">
    <location>
        <begin position="179"/>
        <end position="191"/>
    </location>
</feature>
<organism evidence="2 3">
    <name type="scientific">Mortierella isabellina</name>
    <name type="common">Filamentous fungus</name>
    <name type="synonym">Umbelopsis isabellina</name>
    <dbReference type="NCBI Taxonomy" id="91625"/>
    <lineage>
        <taxon>Eukaryota</taxon>
        <taxon>Fungi</taxon>
        <taxon>Fungi incertae sedis</taxon>
        <taxon>Mucoromycota</taxon>
        <taxon>Mucoromycotina</taxon>
        <taxon>Umbelopsidomycetes</taxon>
        <taxon>Umbelopsidales</taxon>
        <taxon>Umbelopsidaceae</taxon>
        <taxon>Umbelopsis</taxon>
    </lineage>
</organism>
<accession>A0A8H7PGA5</accession>
<dbReference type="AlphaFoldDB" id="A0A8H7PGA5"/>
<dbReference type="Proteomes" id="UP000654370">
    <property type="component" value="Unassembled WGS sequence"/>
</dbReference>
<gene>
    <name evidence="2" type="ORF">INT43_004528</name>
</gene>
<feature type="region of interest" description="Disordered" evidence="1">
    <location>
        <begin position="176"/>
        <end position="213"/>
    </location>
</feature>
<sequence length="534" mass="60590">MHALPPLPNDYESQLPPPPPPVPEHSTRPPTYTAQPSQSQAFELALLACKVTDLPQVPAYLSCCVLEHRFLLLGCVDSLNVVDLNHPDPPKIIIWTRVRSIKVIESCRTIMMICSRHRQVRCYSLDAILLLCYTVLGLDWSKRQEPHHEVPDMQVWRKVADDTPKRSMSDYAAHRSANAGITSSQSNNTLSIDEPEPPVRKPSGVGPRPSSPPLTLAGRGMGKLYYQYKGMIPQDCYFKLSDFKDPLDLDLYLTSTSAFLAVIAKEKVAMWQKNRHDQTQPWRRIKSFWIPAEPLSLSLADDGITLRYIIAVFRNEATVINLRTSKVQTIRLEQPVIDRYLQLELIQQRLPAGSQSNQEPYQIPRPESMPWTSLMQLPFYPNTLPPNALTEEYSVPPPYSLVVDEPSDALHDPVALPSTSAPQIFLATLSRHSFLTDLSGSLFSRTTYTWSEIPCRIELARVTPKSSLEQLLIIGFLSQSIEVLDVRTGKLIHTVPMTGQVRYLGRWDDDLVTKAIFWTCNIMDRTYVYMLRTQ</sequence>
<protein>
    <recommendedName>
        <fullName evidence="4">CNH domain-containing protein</fullName>
    </recommendedName>
</protein>
<reference evidence="2" key="1">
    <citation type="submission" date="2020-12" db="EMBL/GenBank/DDBJ databases">
        <title>Metabolic potential, ecology and presence of endohyphal bacteria is reflected in genomic diversity of Mucoromycotina.</title>
        <authorList>
            <person name="Muszewska A."/>
            <person name="Okrasinska A."/>
            <person name="Steczkiewicz K."/>
            <person name="Drgas O."/>
            <person name="Orlowska M."/>
            <person name="Perlinska-Lenart U."/>
            <person name="Aleksandrzak-Piekarczyk T."/>
            <person name="Szatraj K."/>
            <person name="Zielenkiewicz U."/>
            <person name="Pilsyk S."/>
            <person name="Malc E."/>
            <person name="Mieczkowski P."/>
            <person name="Kruszewska J.S."/>
            <person name="Biernat P."/>
            <person name="Pawlowska J."/>
        </authorList>
    </citation>
    <scope>NUCLEOTIDE SEQUENCE</scope>
    <source>
        <strain evidence="2">WA0000067209</strain>
    </source>
</reference>
<proteinExistence type="predicted"/>
<evidence type="ECO:0000313" key="2">
    <source>
        <dbReference type="EMBL" id="KAG2173155.1"/>
    </source>
</evidence>
<evidence type="ECO:0000256" key="1">
    <source>
        <dbReference type="SAM" id="MobiDB-lite"/>
    </source>
</evidence>
<comment type="caution">
    <text evidence="2">The sequence shown here is derived from an EMBL/GenBank/DDBJ whole genome shotgun (WGS) entry which is preliminary data.</text>
</comment>
<dbReference type="OrthoDB" id="6415790at2759"/>
<name>A0A8H7PGA5_MORIS</name>
<evidence type="ECO:0000313" key="3">
    <source>
        <dbReference type="Proteomes" id="UP000654370"/>
    </source>
</evidence>
<evidence type="ECO:0008006" key="4">
    <source>
        <dbReference type="Google" id="ProtNLM"/>
    </source>
</evidence>